<protein>
    <submittedName>
        <fullName evidence="2">Uncharacterized protein</fullName>
    </submittedName>
</protein>
<sequence>MANTNGKNPNHPTNEEHDDKRQKPGSSQQGKKPSAEVLQRRKEGRMKAAITIAENLKKTGIGRFEDENKFNLTSVRTIPLINQKNYYTDYLKKDEQVSFVRNWRTERLLQQKIKNMKKNPTTSNQIKKDDEVKNFDDFDLNDIEIEMSKQKNSKEAEAAAAAAAAAAEEEEEEEEEEAENEEANEEKVKMGFDTIVIHPGSSNIRIGRATDSYPKTIPTVIAVPNAIGKKIDSSKISPERGNPDK</sequence>
<dbReference type="EMBL" id="JASBNA010000042">
    <property type="protein sequence ID" value="KAK7681264.1"/>
    <property type="molecule type" value="Genomic_DNA"/>
</dbReference>
<organism evidence="2 3">
    <name type="scientific">Cerrena zonata</name>
    <dbReference type="NCBI Taxonomy" id="2478898"/>
    <lineage>
        <taxon>Eukaryota</taxon>
        <taxon>Fungi</taxon>
        <taxon>Dikarya</taxon>
        <taxon>Basidiomycota</taxon>
        <taxon>Agaricomycotina</taxon>
        <taxon>Agaricomycetes</taxon>
        <taxon>Polyporales</taxon>
        <taxon>Cerrenaceae</taxon>
        <taxon>Cerrena</taxon>
    </lineage>
</organism>
<feature type="compositionally biased region" description="Polar residues" evidence="1">
    <location>
        <begin position="1"/>
        <end position="12"/>
    </location>
</feature>
<feature type="region of interest" description="Disordered" evidence="1">
    <location>
        <begin position="150"/>
        <end position="189"/>
    </location>
</feature>
<feature type="region of interest" description="Disordered" evidence="1">
    <location>
        <begin position="1"/>
        <end position="43"/>
    </location>
</feature>
<evidence type="ECO:0000313" key="2">
    <source>
        <dbReference type="EMBL" id="KAK7681264.1"/>
    </source>
</evidence>
<dbReference type="Proteomes" id="UP001385951">
    <property type="component" value="Unassembled WGS sequence"/>
</dbReference>
<feature type="compositionally biased region" description="Basic and acidic residues" evidence="1">
    <location>
        <begin position="13"/>
        <end position="22"/>
    </location>
</feature>
<accession>A0AAW0FSR0</accession>
<evidence type="ECO:0000313" key="3">
    <source>
        <dbReference type="Proteomes" id="UP001385951"/>
    </source>
</evidence>
<dbReference type="InterPro" id="IPR043129">
    <property type="entry name" value="ATPase_NBD"/>
</dbReference>
<dbReference type="SUPFAM" id="SSF53067">
    <property type="entry name" value="Actin-like ATPase domain"/>
    <property type="match status" value="1"/>
</dbReference>
<feature type="compositionally biased region" description="Acidic residues" evidence="1">
    <location>
        <begin position="167"/>
        <end position="184"/>
    </location>
</feature>
<dbReference type="AlphaFoldDB" id="A0AAW0FSR0"/>
<comment type="caution">
    <text evidence="2">The sequence shown here is derived from an EMBL/GenBank/DDBJ whole genome shotgun (WGS) entry which is preliminary data.</text>
</comment>
<evidence type="ECO:0000256" key="1">
    <source>
        <dbReference type="SAM" id="MobiDB-lite"/>
    </source>
</evidence>
<dbReference type="Gene3D" id="3.30.420.40">
    <property type="match status" value="1"/>
</dbReference>
<proteinExistence type="predicted"/>
<name>A0AAW0FSR0_9APHY</name>
<keyword evidence="3" id="KW-1185">Reference proteome</keyword>
<gene>
    <name evidence="2" type="ORF">QCA50_015651</name>
</gene>
<reference evidence="2 3" key="1">
    <citation type="submission" date="2022-09" db="EMBL/GenBank/DDBJ databases">
        <authorList>
            <person name="Palmer J.M."/>
        </authorList>
    </citation>
    <scope>NUCLEOTIDE SEQUENCE [LARGE SCALE GENOMIC DNA]</scope>
    <source>
        <strain evidence="2 3">DSM 7382</strain>
    </source>
</reference>